<feature type="chain" id="PRO_5038951491" evidence="2">
    <location>
        <begin position="20"/>
        <end position="347"/>
    </location>
</feature>
<dbReference type="AlphaFoldDB" id="A0A7X5HYA6"/>
<dbReference type="Gene3D" id="3.40.190.170">
    <property type="entry name" value="Bacterial extracellular solute-binding protein, family 7"/>
    <property type="match status" value="1"/>
</dbReference>
<keyword evidence="4" id="KW-1185">Reference proteome</keyword>
<keyword evidence="1 2" id="KW-0732">Signal</keyword>
<dbReference type="InterPro" id="IPR004682">
    <property type="entry name" value="TRAP_DctP"/>
</dbReference>
<sequence>MKKFLILLAVLATILGTLAACGGSKPAETPATGEPAGGTATGTSKDTIVLRLGENQPADYPTTLGDLEFARLVEERTDGRIKIEVYYGGQLGDEKSVIEQVQFGAIDFVRTSISPLSEFAKELNVLQLPYIYRDEEHQWAVLNGEIGDQLLESVDQANMVGLTWYDSGSRNFYNTKKEVKSMADLQGMKIRVQESKLMMGLVQAVGASPTPMPYGEVYSALQTGVIDGAENNLPSYVSSSHYEVAKYITMDGHTRVPEIVVASKDTMNKLSAEDQEIIRQAAKDSQALQREEWAKYTEESRQTAIDAGCVITELDAGLLSEFQAAVQPLYADYAEYAELIQKIQDTK</sequence>
<dbReference type="InterPro" id="IPR018389">
    <property type="entry name" value="DctP_fam"/>
</dbReference>
<dbReference type="PIRSF" id="PIRSF006470">
    <property type="entry name" value="DctB"/>
    <property type="match status" value="1"/>
</dbReference>
<dbReference type="CDD" id="cd13671">
    <property type="entry name" value="PBP2_TRAP_SBP_like_3"/>
    <property type="match status" value="1"/>
</dbReference>
<dbReference type="NCBIfam" id="NF037995">
    <property type="entry name" value="TRAP_S1"/>
    <property type="match status" value="1"/>
</dbReference>
<dbReference type="PANTHER" id="PTHR33376:SF2">
    <property type="entry name" value="DICARBOXYLATE-BINDING PERIPLASMIC PROTEIN"/>
    <property type="match status" value="1"/>
</dbReference>
<dbReference type="PROSITE" id="PS51257">
    <property type="entry name" value="PROKAR_LIPOPROTEIN"/>
    <property type="match status" value="1"/>
</dbReference>
<accession>A0A7X5HYA6</accession>
<dbReference type="GO" id="GO:0055085">
    <property type="term" value="P:transmembrane transport"/>
    <property type="evidence" value="ECO:0007669"/>
    <property type="project" value="InterPro"/>
</dbReference>
<evidence type="ECO:0000256" key="1">
    <source>
        <dbReference type="ARBA" id="ARBA00022729"/>
    </source>
</evidence>
<organism evidence="3 4">
    <name type="scientific">Anaerotalea alkaliphila</name>
    <dbReference type="NCBI Taxonomy" id="2662126"/>
    <lineage>
        <taxon>Bacteria</taxon>
        <taxon>Bacillati</taxon>
        <taxon>Bacillota</taxon>
        <taxon>Clostridia</taxon>
        <taxon>Eubacteriales</taxon>
        <taxon>Anaerotalea</taxon>
    </lineage>
</organism>
<dbReference type="SUPFAM" id="SSF53850">
    <property type="entry name" value="Periplasmic binding protein-like II"/>
    <property type="match status" value="1"/>
</dbReference>
<reference evidence="3 4" key="1">
    <citation type="submission" date="2020-01" db="EMBL/GenBank/DDBJ databases">
        <title>Anaeroalcalibacter tamaniensis gen. nov., sp. nov., moderately halophilic strictly anaerobic fermenter bacterium from mud volcano of Taman peninsula.</title>
        <authorList>
            <person name="Frolova A."/>
            <person name="Merkel A.Y."/>
            <person name="Slobodkin A.I."/>
        </authorList>
    </citation>
    <scope>NUCLEOTIDE SEQUENCE [LARGE SCALE GENOMIC DNA]</scope>
    <source>
        <strain evidence="3 4">F-3ap</strain>
    </source>
</reference>
<evidence type="ECO:0000313" key="3">
    <source>
        <dbReference type="EMBL" id="NDL68857.1"/>
    </source>
</evidence>
<dbReference type="InterPro" id="IPR038404">
    <property type="entry name" value="TRAP_DctP_sf"/>
</dbReference>
<dbReference type="PANTHER" id="PTHR33376">
    <property type="match status" value="1"/>
</dbReference>
<dbReference type="GO" id="GO:0030288">
    <property type="term" value="C:outer membrane-bounded periplasmic space"/>
    <property type="evidence" value="ECO:0007669"/>
    <property type="project" value="InterPro"/>
</dbReference>
<dbReference type="EMBL" id="JAAEEH010000073">
    <property type="protein sequence ID" value="NDL68857.1"/>
    <property type="molecule type" value="Genomic_DNA"/>
</dbReference>
<comment type="caution">
    <text evidence="3">The sequence shown here is derived from an EMBL/GenBank/DDBJ whole genome shotgun (WGS) entry which is preliminary data.</text>
</comment>
<dbReference type="NCBIfam" id="TIGR00787">
    <property type="entry name" value="dctP"/>
    <property type="match status" value="1"/>
</dbReference>
<proteinExistence type="predicted"/>
<protein>
    <submittedName>
        <fullName evidence="3">TRAP transporter substrate-binding protein</fullName>
    </submittedName>
</protein>
<dbReference type="Pfam" id="PF03480">
    <property type="entry name" value="DctP"/>
    <property type="match status" value="1"/>
</dbReference>
<evidence type="ECO:0000313" key="4">
    <source>
        <dbReference type="Proteomes" id="UP000461585"/>
    </source>
</evidence>
<dbReference type="RefSeq" id="WP_162371572.1">
    <property type="nucleotide sequence ID" value="NZ_JAAEEH010000073.1"/>
</dbReference>
<dbReference type="GO" id="GO:0030246">
    <property type="term" value="F:carbohydrate binding"/>
    <property type="evidence" value="ECO:0007669"/>
    <property type="project" value="TreeGrafter"/>
</dbReference>
<evidence type="ECO:0000256" key="2">
    <source>
        <dbReference type="SAM" id="SignalP"/>
    </source>
</evidence>
<dbReference type="Proteomes" id="UP000461585">
    <property type="component" value="Unassembled WGS sequence"/>
</dbReference>
<name>A0A7X5HYA6_9FIRM</name>
<feature type="signal peptide" evidence="2">
    <location>
        <begin position="1"/>
        <end position="19"/>
    </location>
</feature>
<gene>
    <name evidence="3" type="ORF">GXN74_14080</name>
</gene>